<dbReference type="EC" id="4.1.1.112" evidence="6"/>
<evidence type="ECO:0000256" key="8">
    <source>
        <dbReference type="ARBA" id="ARBA00025046"/>
    </source>
</evidence>
<dbReference type="Proteomes" id="UP001232725">
    <property type="component" value="Unassembled WGS sequence"/>
</dbReference>
<comment type="caution">
    <text evidence="12">The sequence shown here is derived from an EMBL/GenBank/DDBJ whole genome shotgun (WGS) entry which is preliminary data.</text>
</comment>
<keyword evidence="12" id="KW-0456">Lyase</keyword>
<dbReference type="EC" id="4.1.3.17" evidence="5"/>
<evidence type="ECO:0000256" key="2">
    <source>
        <dbReference type="ARBA" id="ARBA00001968"/>
    </source>
</evidence>
<comment type="subunit">
    <text evidence="4">Homotrimer.</text>
</comment>
<dbReference type="CDD" id="cd16841">
    <property type="entry name" value="RraA_family"/>
    <property type="match status" value="1"/>
</dbReference>
<evidence type="ECO:0000256" key="6">
    <source>
        <dbReference type="ARBA" id="ARBA00012947"/>
    </source>
</evidence>
<dbReference type="RefSeq" id="WP_305997199.1">
    <property type="nucleotide sequence ID" value="NZ_JAVALS010000011.1"/>
</dbReference>
<dbReference type="InterPro" id="IPR036704">
    <property type="entry name" value="RraA/RraA-like_sf"/>
</dbReference>
<dbReference type="InterPro" id="IPR005493">
    <property type="entry name" value="RraA/RraA-like"/>
</dbReference>
<comment type="cofactor">
    <cofactor evidence="2">
        <name>a divalent metal cation</name>
        <dbReference type="ChEBI" id="CHEBI:60240"/>
    </cofactor>
</comment>
<comment type="catalytic activity">
    <reaction evidence="11">
        <text>oxaloacetate + H(+) = pyruvate + CO2</text>
        <dbReference type="Rhea" id="RHEA:15641"/>
        <dbReference type="ChEBI" id="CHEBI:15361"/>
        <dbReference type="ChEBI" id="CHEBI:15378"/>
        <dbReference type="ChEBI" id="CHEBI:16452"/>
        <dbReference type="ChEBI" id="CHEBI:16526"/>
        <dbReference type="EC" id="4.1.1.112"/>
    </reaction>
</comment>
<dbReference type="SUPFAM" id="SSF89562">
    <property type="entry name" value="RraA-like"/>
    <property type="match status" value="1"/>
</dbReference>
<evidence type="ECO:0000256" key="10">
    <source>
        <dbReference type="ARBA" id="ARBA00032305"/>
    </source>
</evidence>
<name>A0ABT9IRB9_9MICC</name>
<evidence type="ECO:0000256" key="1">
    <source>
        <dbReference type="ARBA" id="ARBA00001342"/>
    </source>
</evidence>
<gene>
    <name evidence="12" type="primary">ligK</name>
    <name evidence="12" type="ORF">Q9R02_13375</name>
</gene>
<evidence type="ECO:0000256" key="11">
    <source>
        <dbReference type="ARBA" id="ARBA00047973"/>
    </source>
</evidence>
<dbReference type="NCBIfam" id="TIGR02798">
    <property type="entry name" value="ligK_PcmE"/>
    <property type="match status" value="1"/>
</dbReference>
<evidence type="ECO:0000256" key="5">
    <source>
        <dbReference type="ARBA" id="ARBA00012213"/>
    </source>
</evidence>
<evidence type="ECO:0000256" key="4">
    <source>
        <dbReference type="ARBA" id="ARBA00011233"/>
    </source>
</evidence>
<comment type="similarity">
    <text evidence="3">Belongs to the class II aldolase/RraA-like family.</text>
</comment>
<evidence type="ECO:0000256" key="3">
    <source>
        <dbReference type="ARBA" id="ARBA00008621"/>
    </source>
</evidence>
<dbReference type="GO" id="GO:0008948">
    <property type="term" value="F:oxaloacetate decarboxylase activity"/>
    <property type="evidence" value="ECO:0007669"/>
    <property type="project" value="UniProtKB-EC"/>
</dbReference>
<comment type="function">
    <text evidence="8">Catalyzes the aldol cleavage of 4-hydroxy-4-methyl-2-oxoglutarate (HMG) into 2 molecules of pyruvate. Also contains a secondary oxaloacetate (OAA) decarboxylase activity due to the common pyruvate enolate transition state formed following C-C bond cleavage in the retro-aldol and decarboxylation reactions.</text>
</comment>
<evidence type="ECO:0000256" key="7">
    <source>
        <dbReference type="ARBA" id="ARBA00016549"/>
    </source>
</evidence>
<evidence type="ECO:0000313" key="12">
    <source>
        <dbReference type="EMBL" id="MDP5228150.1"/>
    </source>
</evidence>
<proteinExistence type="inferred from homology"/>
<dbReference type="NCBIfam" id="NF006731">
    <property type="entry name" value="PRK09262.1"/>
    <property type="match status" value="1"/>
</dbReference>
<dbReference type="EMBL" id="JAVALS010000011">
    <property type="protein sequence ID" value="MDP5228150.1"/>
    <property type="molecule type" value="Genomic_DNA"/>
</dbReference>
<dbReference type="InterPro" id="IPR014165">
    <property type="entry name" value="LigK_PcmE"/>
</dbReference>
<dbReference type="Gene3D" id="3.50.30.40">
    <property type="entry name" value="Ribonuclease E inhibitor RraA/RraA-like"/>
    <property type="match status" value="1"/>
</dbReference>
<dbReference type="PANTHER" id="PTHR33254:SF16">
    <property type="entry name" value="BLR3842 PROTEIN"/>
    <property type="match status" value="1"/>
</dbReference>
<dbReference type="Pfam" id="PF03737">
    <property type="entry name" value="RraA-like"/>
    <property type="match status" value="1"/>
</dbReference>
<protein>
    <recommendedName>
        <fullName evidence="7">Putative 4-hydroxy-4-methyl-2-oxoglutarate aldolase</fullName>
        <ecNumber evidence="6">4.1.1.112</ecNumber>
        <ecNumber evidence="5">4.1.3.17</ecNumber>
    </recommendedName>
    <alternativeName>
        <fullName evidence="10">Oxaloacetate decarboxylase</fullName>
    </alternativeName>
    <alternativeName>
        <fullName evidence="9">RraA-like protein</fullName>
    </alternativeName>
</protein>
<dbReference type="PANTHER" id="PTHR33254">
    <property type="entry name" value="4-HYDROXY-4-METHYL-2-OXOGLUTARATE ALDOLASE 3-RELATED"/>
    <property type="match status" value="1"/>
</dbReference>
<dbReference type="GO" id="GO:0047443">
    <property type="term" value="F:4-hydroxy-4-methyl-2-oxoglutarate aldolase activity"/>
    <property type="evidence" value="ECO:0007669"/>
    <property type="project" value="UniProtKB-EC"/>
</dbReference>
<organism evidence="12 13">
    <name type="scientific">Arthrobacter horti</name>
    <dbReference type="NCBI Taxonomy" id="3068273"/>
    <lineage>
        <taxon>Bacteria</taxon>
        <taxon>Bacillati</taxon>
        <taxon>Actinomycetota</taxon>
        <taxon>Actinomycetes</taxon>
        <taxon>Micrococcales</taxon>
        <taxon>Micrococcaceae</taxon>
        <taxon>Arthrobacter</taxon>
    </lineage>
</organism>
<keyword evidence="13" id="KW-1185">Reference proteome</keyword>
<evidence type="ECO:0000256" key="9">
    <source>
        <dbReference type="ARBA" id="ARBA00030169"/>
    </source>
</evidence>
<reference evidence="12 13" key="1">
    <citation type="submission" date="2023-08" db="EMBL/GenBank/DDBJ databases">
        <title>Arthrobacter horti sp. nov., isolated from forest soil.</title>
        <authorList>
            <person name="Park M."/>
        </authorList>
    </citation>
    <scope>NUCLEOTIDE SEQUENCE [LARGE SCALE GENOMIC DNA]</scope>
    <source>
        <strain evidence="12 13">YJM1</strain>
    </source>
</reference>
<comment type="catalytic activity">
    <reaction evidence="1">
        <text>4-hydroxy-4-methyl-2-oxoglutarate = 2 pyruvate</text>
        <dbReference type="Rhea" id="RHEA:22748"/>
        <dbReference type="ChEBI" id="CHEBI:15361"/>
        <dbReference type="ChEBI" id="CHEBI:58276"/>
        <dbReference type="EC" id="4.1.3.17"/>
    </reaction>
</comment>
<evidence type="ECO:0000313" key="13">
    <source>
        <dbReference type="Proteomes" id="UP001232725"/>
    </source>
</evidence>
<sequence>MRLNNLGIVHTRIDRPDPADVERLSRFGVATIHEAMGRVGLLRPYIRPAYHGAKLCGPAVTVLLQPGDNWMFHVAAEQVQEGDVIVAGCTTESEDGFFGELLATSLTARGCKGLVIDGGVRDVEDLEKMEFPVFSRAINAKGTVKATLGSVNIPVVVANAVVNPGDVVVADVDGVVVVPRELVGAVADASQKREDNEEAKRVKFRDGVLGLDIYGMREPLAKAGLEYVED</sequence>
<accession>A0ABT9IRB9</accession>